<keyword evidence="2" id="KW-1185">Reference proteome</keyword>
<organism evidence="1 2">
    <name type="scientific">Exiguobacterium profundum</name>
    <dbReference type="NCBI Taxonomy" id="307643"/>
    <lineage>
        <taxon>Bacteria</taxon>
        <taxon>Bacillati</taxon>
        <taxon>Bacillota</taxon>
        <taxon>Bacilli</taxon>
        <taxon>Bacillales</taxon>
        <taxon>Bacillales Family XII. Incertae Sedis</taxon>
        <taxon>Exiguobacterium</taxon>
    </lineage>
</organism>
<dbReference type="InterPro" id="IPR046500">
    <property type="entry name" value="DUF6678"/>
</dbReference>
<gene>
    <name evidence="1" type="ORF">OE059_04880</name>
</gene>
<reference evidence="1 2" key="1">
    <citation type="submission" date="2022-10" db="EMBL/GenBank/DDBJ databases">
        <title>Complete genome sequence of Exiguobacterium profundum TSS-3 isolated from an extremely saline-alkaline spring located in Ixtapa, Chiapas-Mexico.</title>
        <authorList>
            <person name="Rincon-Rosales R."/>
            <person name="Rogel M.A."/>
            <person name="Rincon-Molina C.I."/>
            <person name="Guerrero G."/>
            <person name="Manzano-Gomez L.A."/>
            <person name="Lopez-Lopez A."/>
            <person name="Rincon Molina F.A."/>
            <person name="Martinez-Romero E."/>
        </authorList>
    </citation>
    <scope>NUCLEOTIDE SEQUENCE [LARGE SCALE GENOMIC DNA]</scope>
    <source>
        <strain evidence="1 2">TSS-3</strain>
    </source>
</reference>
<dbReference type="EMBL" id="CP109617">
    <property type="protein sequence ID" value="WED56196.1"/>
    <property type="molecule type" value="Genomic_DNA"/>
</dbReference>
<proteinExistence type="predicted"/>
<protein>
    <submittedName>
        <fullName evidence="1">Uncharacterized protein</fullName>
    </submittedName>
</protein>
<sequence>MNRREELQYIERQQLTSVMNETKWKRLNRAVSEELTYAPPYQIKYLGEDTLFPSDSLSEYEILWGEWDEIWLESPLRSIEWIRLRPSVLLYKGVILDPDVCDLSTELISILEREKIPFILESETIQIFGYVRNTGIFESK</sequence>
<name>A0ABY8B2R3_9BACL</name>
<dbReference type="Pfam" id="PF20383">
    <property type="entry name" value="DUF6678"/>
    <property type="match status" value="1"/>
</dbReference>
<dbReference type="Proteomes" id="UP001219957">
    <property type="component" value="Chromosome"/>
</dbReference>
<evidence type="ECO:0000313" key="2">
    <source>
        <dbReference type="Proteomes" id="UP001219957"/>
    </source>
</evidence>
<dbReference type="RefSeq" id="WP_251025524.1">
    <property type="nucleotide sequence ID" value="NZ_CP109617.1"/>
</dbReference>
<accession>A0ABY8B2R3</accession>
<evidence type="ECO:0000313" key="1">
    <source>
        <dbReference type="EMBL" id="WED56196.1"/>
    </source>
</evidence>